<dbReference type="SUPFAM" id="SSF55073">
    <property type="entry name" value="Nucleotide cyclase"/>
    <property type="match status" value="1"/>
</dbReference>
<dbReference type="GO" id="GO:0006171">
    <property type="term" value="P:cAMP biosynthetic process"/>
    <property type="evidence" value="ECO:0007669"/>
    <property type="project" value="TreeGrafter"/>
</dbReference>
<feature type="transmembrane region" description="Helical" evidence="1">
    <location>
        <begin position="286"/>
        <end position="304"/>
    </location>
</feature>
<dbReference type="AlphaFoldDB" id="A0A255YST8"/>
<name>A0A255YST8_9PROT</name>
<reference evidence="3 4" key="1">
    <citation type="submission" date="2017-07" db="EMBL/GenBank/DDBJ databases">
        <title>Niveispirillum cyanobacteriorum sp. nov., isolated from cyanobacterial aggregates in a eutrophic lake.</title>
        <authorList>
            <person name="Cai H."/>
        </authorList>
    </citation>
    <scope>NUCLEOTIDE SEQUENCE [LARGE SCALE GENOMIC DNA]</scope>
    <source>
        <strain evidence="4">TH1-14</strain>
    </source>
</reference>
<evidence type="ECO:0000259" key="2">
    <source>
        <dbReference type="PROSITE" id="PS50125"/>
    </source>
</evidence>
<comment type="caution">
    <text evidence="3">The sequence shown here is derived from an EMBL/GenBank/DDBJ whole genome shotgun (WGS) entry which is preliminary data.</text>
</comment>
<dbReference type="SMART" id="SM01080">
    <property type="entry name" value="CHASE2"/>
    <property type="match status" value="1"/>
</dbReference>
<sequence>MPVRRLTTMLVILLLAGLAPVLLVRAAPFLQGIENWVADYRVATLTPAQPQQPDIVIVALNEDTLARFPYRSPVDRAFLADLLRNLQAKGAKAVLLDVLLDQPTEAVKDAALAAALRELTIPLVVSHGSAAEGLTEAQVAYINDFVPPDRRGWANLVKDNLDGTVRWIFPGKPGADGQWQAGVVPALAAHLGLSPPKSLIPIAWRGRPDAATAPFRQFPAHAVSLLPPAWFKDKIVLVGADLSDRDRHVTPYRTAFAGNAGVLPGITIHAHALSQLLEQRTAPNQGLALAVAAGLIAAGLGLILGLVEISLWLRALLGFGVVAGLWLLAGPAFAKGNLLLPQIGPSLSVLLGLWLTDIWRGRQERDQKRFVQAAFAKYLSPVLLDDILKDPSKLSIDPKRRDMSYVFTDVAGFTTISEGMDATTLADVMNRYLDGMVKVVFAHGGTVDKFIGDAVFALFGAPRDMPDHAARAAACALELDRFAQSFLAAETAAGRPFGMTRIGVHSGPASVGNFGSEARFEYTALGDAVNTAARLEGLNKYFGTRVAMSGATAERCPDLPRRPIGRIVLKGKTEPIAVFQPLTDEEAASVFMQGYQRAYAALASGQTGAAALFEALAMQQPDDGPVALHRERLAKGGDSDLVIMSDK</sequence>
<keyword evidence="4" id="KW-1185">Reference proteome</keyword>
<feature type="transmembrane region" description="Helical" evidence="1">
    <location>
        <begin position="311"/>
        <end position="333"/>
    </location>
</feature>
<dbReference type="InterPro" id="IPR007890">
    <property type="entry name" value="CHASE2"/>
</dbReference>
<dbReference type="InterPro" id="IPR050697">
    <property type="entry name" value="Adenylyl/Guanylyl_Cyclase_3/4"/>
</dbReference>
<keyword evidence="1" id="KW-0472">Membrane</keyword>
<dbReference type="PANTHER" id="PTHR43081">
    <property type="entry name" value="ADENYLATE CYCLASE, TERMINAL-DIFFERENTIATION SPECIFIC-RELATED"/>
    <property type="match status" value="1"/>
</dbReference>
<gene>
    <name evidence="3" type="ORF">CHU95_21460</name>
</gene>
<feature type="domain" description="Guanylate cyclase" evidence="2">
    <location>
        <begin position="404"/>
        <end position="536"/>
    </location>
</feature>
<dbReference type="RefSeq" id="WP_094458391.1">
    <property type="nucleotide sequence ID" value="NZ_NOXU01000032.1"/>
</dbReference>
<dbReference type="InterPro" id="IPR001054">
    <property type="entry name" value="A/G_cyclase"/>
</dbReference>
<dbReference type="GO" id="GO:0004016">
    <property type="term" value="F:adenylate cyclase activity"/>
    <property type="evidence" value="ECO:0007669"/>
    <property type="project" value="UniProtKB-ARBA"/>
</dbReference>
<dbReference type="Gene3D" id="3.30.70.1230">
    <property type="entry name" value="Nucleotide cyclase"/>
    <property type="match status" value="1"/>
</dbReference>
<dbReference type="Pfam" id="PF00211">
    <property type="entry name" value="Guanylate_cyc"/>
    <property type="match status" value="1"/>
</dbReference>
<evidence type="ECO:0000313" key="4">
    <source>
        <dbReference type="Proteomes" id="UP000216998"/>
    </source>
</evidence>
<dbReference type="CDD" id="cd07302">
    <property type="entry name" value="CHD"/>
    <property type="match status" value="1"/>
</dbReference>
<organism evidence="3 4">
    <name type="scientific">Niveispirillum lacus</name>
    <dbReference type="NCBI Taxonomy" id="1981099"/>
    <lineage>
        <taxon>Bacteria</taxon>
        <taxon>Pseudomonadati</taxon>
        <taxon>Pseudomonadota</taxon>
        <taxon>Alphaproteobacteria</taxon>
        <taxon>Rhodospirillales</taxon>
        <taxon>Azospirillaceae</taxon>
        <taxon>Niveispirillum</taxon>
    </lineage>
</organism>
<proteinExistence type="predicted"/>
<protein>
    <recommendedName>
        <fullName evidence="2">Guanylate cyclase domain-containing protein</fullName>
    </recommendedName>
</protein>
<dbReference type="OrthoDB" id="9762462at2"/>
<dbReference type="PANTHER" id="PTHR43081:SF20">
    <property type="entry name" value="TWO-COMPONENT RESPONSE REGULATOR"/>
    <property type="match status" value="1"/>
</dbReference>
<dbReference type="GO" id="GO:0035556">
    <property type="term" value="P:intracellular signal transduction"/>
    <property type="evidence" value="ECO:0007669"/>
    <property type="project" value="InterPro"/>
</dbReference>
<dbReference type="Pfam" id="PF05226">
    <property type="entry name" value="CHASE2"/>
    <property type="match status" value="1"/>
</dbReference>
<keyword evidence="1" id="KW-1133">Transmembrane helix</keyword>
<evidence type="ECO:0000256" key="1">
    <source>
        <dbReference type="SAM" id="Phobius"/>
    </source>
</evidence>
<dbReference type="SMART" id="SM00044">
    <property type="entry name" value="CYCc"/>
    <property type="match status" value="1"/>
</dbReference>
<dbReference type="Proteomes" id="UP000216998">
    <property type="component" value="Unassembled WGS sequence"/>
</dbReference>
<dbReference type="InterPro" id="IPR029787">
    <property type="entry name" value="Nucleotide_cyclase"/>
</dbReference>
<evidence type="ECO:0000313" key="3">
    <source>
        <dbReference type="EMBL" id="OYQ31705.1"/>
    </source>
</evidence>
<accession>A0A255YST8</accession>
<dbReference type="PROSITE" id="PS50125">
    <property type="entry name" value="GUANYLATE_CYCLASE_2"/>
    <property type="match status" value="1"/>
</dbReference>
<dbReference type="EMBL" id="NOXU01000032">
    <property type="protein sequence ID" value="OYQ31705.1"/>
    <property type="molecule type" value="Genomic_DNA"/>
</dbReference>
<keyword evidence="1" id="KW-0812">Transmembrane</keyword>